<feature type="domain" description="AMP-binding enzyme C-terminal" evidence="4">
    <location>
        <begin position="408"/>
        <end position="482"/>
    </location>
</feature>
<comment type="caution">
    <text evidence="5">The sequence shown here is derived from an EMBL/GenBank/DDBJ whole genome shotgun (WGS) entry which is preliminary data.</text>
</comment>
<dbReference type="InterPro" id="IPR045851">
    <property type="entry name" value="AMP-bd_C_sf"/>
</dbReference>
<evidence type="ECO:0000313" key="5">
    <source>
        <dbReference type="EMBL" id="MBW7570744.1"/>
    </source>
</evidence>
<reference evidence="5 6" key="1">
    <citation type="submission" date="2021-03" db="EMBL/GenBank/DDBJ databases">
        <title>Succinivibrio sp. nov. isolated from feces of cow.</title>
        <authorList>
            <person name="Choi J.-Y."/>
        </authorList>
    </citation>
    <scope>NUCLEOTIDE SEQUENCE [LARGE SCALE GENOMIC DNA]</scope>
    <source>
        <strain evidence="5 6">AGMB01872</strain>
    </source>
</reference>
<dbReference type="GO" id="GO:0016874">
    <property type="term" value="F:ligase activity"/>
    <property type="evidence" value="ECO:0007669"/>
    <property type="project" value="UniProtKB-KW"/>
</dbReference>
<evidence type="ECO:0000259" key="3">
    <source>
        <dbReference type="Pfam" id="PF00501"/>
    </source>
</evidence>
<dbReference type="CDD" id="cd04433">
    <property type="entry name" value="AFD_class_I"/>
    <property type="match status" value="1"/>
</dbReference>
<dbReference type="Gene3D" id="3.30.300.30">
    <property type="match status" value="1"/>
</dbReference>
<dbReference type="EMBL" id="JAGFNY010000027">
    <property type="protein sequence ID" value="MBW7570744.1"/>
    <property type="molecule type" value="Genomic_DNA"/>
</dbReference>
<dbReference type="Gene3D" id="3.40.50.12780">
    <property type="entry name" value="N-terminal domain of ligase-like"/>
    <property type="match status" value="1"/>
</dbReference>
<dbReference type="PANTHER" id="PTHR43201">
    <property type="entry name" value="ACYL-COA SYNTHETASE"/>
    <property type="match status" value="1"/>
</dbReference>
<name>A0ABS7DHG1_9GAMM</name>
<evidence type="ECO:0000313" key="6">
    <source>
        <dbReference type="Proteomes" id="UP000731465"/>
    </source>
</evidence>
<keyword evidence="6" id="KW-1185">Reference proteome</keyword>
<dbReference type="InterPro" id="IPR025110">
    <property type="entry name" value="AMP-bd_C"/>
</dbReference>
<organism evidence="5 6">
    <name type="scientific">Succinivibrio faecicola</name>
    <dbReference type="NCBI Taxonomy" id="2820300"/>
    <lineage>
        <taxon>Bacteria</taxon>
        <taxon>Pseudomonadati</taxon>
        <taxon>Pseudomonadota</taxon>
        <taxon>Gammaproteobacteria</taxon>
        <taxon>Aeromonadales</taxon>
        <taxon>Succinivibrionaceae</taxon>
        <taxon>Succinivibrio</taxon>
    </lineage>
</organism>
<proteinExistence type="inferred from homology"/>
<keyword evidence="2 5" id="KW-0436">Ligase</keyword>
<dbReference type="PANTHER" id="PTHR43201:SF5">
    <property type="entry name" value="MEDIUM-CHAIN ACYL-COA LIGASE ACSF2, MITOCHONDRIAL"/>
    <property type="match status" value="1"/>
</dbReference>
<dbReference type="InterPro" id="IPR042099">
    <property type="entry name" value="ANL_N_sf"/>
</dbReference>
<gene>
    <name evidence="5" type="ORF">J5V48_07550</name>
</gene>
<evidence type="ECO:0000259" key="4">
    <source>
        <dbReference type="Pfam" id="PF13193"/>
    </source>
</evidence>
<accession>A0ABS7DHG1</accession>
<comment type="similarity">
    <text evidence="1">Belongs to the ATP-dependent AMP-binding enzyme family.</text>
</comment>
<feature type="domain" description="AMP-dependent synthetase/ligase" evidence="3">
    <location>
        <begin position="11"/>
        <end position="357"/>
    </location>
</feature>
<evidence type="ECO:0000256" key="1">
    <source>
        <dbReference type="ARBA" id="ARBA00006432"/>
    </source>
</evidence>
<evidence type="ECO:0000256" key="2">
    <source>
        <dbReference type="ARBA" id="ARBA00022598"/>
    </source>
</evidence>
<dbReference type="InterPro" id="IPR000873">
    <property type="entry name" value="AMP-dep_synth/lig_dom"/>
</dbReference>
<sequence>MAATIIEALLEHSENTPNKICLADGNTSVSYKELVSNMKKLGAMFYSKNIRPGDKVIVQASSTCQYMQILLALQFIRVTVVPVASGIRSDSLNAMIETVSPSMVILNSLKNVRAQDFFYTRYDVFKSKENYQMLDNYSLPDKDDICEILFTTGTTGVHKGILLTYDNNVALSENVIHSTNMQNDNVELIFAPLNHSHGLRRLYANLYKGTTVVLHSNITFISDVFIKIEKYRVNSFDFVPSALSILLKMAGQKFAAYADSIRYIQFGGASIKKNEIDVLKHCFPDTRIINMYGSTESGISIAIEYNNKGEDKANCIGKPTFHSDIFIVDENHQKIQSSIDNPGFIATKSRANMKGYYSKNDGVSYDGFVNNTVYSNDLAYIDEDGDIILLGRKGFVINVGGYKVIPQEIEQVALKYELIDDCACIGKEDPTLGHIPVLFVKTKCNTNDFDLTGFTVFLKSQLESYKMPEIRIIESIPRTEKGSVSYVLLKGYL</sequence>
<dbReference type="Pfam" id="PF00501">
    <property type="entry name" value="AMP-binding"/>
    <property type="match status" value="1"/>
</dbReference>
<dbReference type="Proteomes" id="UP000731465">
    <property type="component" value="Unassembled WGS sequence"/>
</dbReference>
<protein>
    <submittedName>
        <fullName evidence="5">Acyl--CoA ligase</fullName>
    </submittedName>
</protein>
<dbReference type="Pfam" id="PF13193">
    <property type="entry name" value="AMP-binding_C"/>
    <property type="match status" value="1"/>
</dbReference>
<dbReference type="SUPFAM" id="SSF56801">
    <property type="entry name" value="Acetyl-CoA synthetase-like"/>
    <property type="match status" value="1"/>
</dbReference>
<dbReference type="RefSeq" id="WP_219937969.1">
    <property type="nucleotide sequence ID" value="NZ_JAGFNY010000027.1"/>
</dbReference>